<feature type="region of interest" description="Disordered" evidence="3">
    <location>
        <begin position="514"/>
        <end position="538"/>
    </location>
</feature>
<feature type="compositionally biased region" description="Basic and acidic residues" evidence="3">
    <location>
        <begin position="643"/>
        <end position="654"/>
    </location>
</feature>
<feature type="region of interest" description="Disordered" evidence="3">
    <location>
        <begin position="574"/>
        <end position="594"/>
    </location>
</feature>
<dbReference type="SUPFAM" id="SSF47370">
    <property type="entry name" value="Bromodomain"/>
    <property type="match status" value="1"/>
</dbReference>
<dbReference type="InterPro" id="IPR001487">
    <property type="entry name" value="Bromodomain"/>
</dbReference>
<dbReference type="SMART" id="SM00297">
    <property type="entry name" value="BROMO"/>
    <property type="match status" value="1"/>
</dbReference>
<dbReference type="Gene3D" id="1.20.920.10">
    <property type="entry name" value="Bromodomain-like"/>
    <property type="match status" value="1"/>
</dbReference>
<feature type="compositionally biased region" description="Basic and acidic residues" evidence="3">
    <location>
        <begin position="19"/>
        <end position="28"/>
    </location>
</feature>
<gene>
    <name evidence="5" type="ORF">Nepgr_025478</name>
</gene>
<feature type="domain" description="Bromo" evidence="4">
    <location>
        <begin position="189"/>
        <end position="259"/>
    </location>
</feature>
<dbReference type="Proteomes" id="UP001279734">
    <property type="component" value="Unassembled WGS sequence"/>
</dbReference>
<organism evidence="5 6">
    <name type="scientific">Nepenthes gracilis</name>
    <name type="common">Slender pitcher plant</name>
    <dbReference type="NCBI Taxonomy" id="150966"/>
    <lineage>
        <taxon>Eukaryota</taxon>
        <taxon>Viridiplantae</taxon>
        <taxon>Streptophyta</taxon>
        <taxon>Embryophyta</taxon>
        <taxon>Tracheophyta</taxon>
        <taxon>Spermatophyta</taxon>
        <taxon>Magnoliopsida</taxon>
        <taxon>eudicotyledons</taxon>
        <taxon>Gunneridae</taxon>
        <taxon>Pentapetalae</taxon>
        <taxon>Caryophyllales</taxon>
        <taxon>Nepenthaceae</taxon>
        <taxon>Nepenthes</taxon>
    </lineage>
</organism>
<proteinExistence type="predicted"/>
<dbReference type="CDD" id="cd04369">
    <property type="entry name" value="Bromodomain"/>
    <property type="match status" value="1"/>
</dbReference>
<feature type="compositionally biased region" description="Polar residues" evidence="3">
    <location>
        <begin position="514"/>
        <end position="529"/>
    </location>
</feature>
<dbReference type="PRINTS" id="PR00503">
    <property type="entry name" value="BROMODOMAIN"/>
</dbReference>
<evidence type="ECO:0000313" key="5">
    <source>
        <dbReference type="EMBL" id="GMH23635.1"/>
    </source>
</evidence>
<evidence type="ECO:0000256" key="2">
    <source>
        <dbReference type="PROSITE-ProRule" id="PRU00035"/>
    </source>
</evidence>
<feature type="region of interest" description="Disordered" evidence="3">
    <location>
        <begin position="274"/>
        <end position="312"/>
    </location>
</feature>
<dbReference type="InterPro" id="IPR018359">
    <property type="entry name" value="Bromodomain_CS"/>
</dbReference>
<dbReference type="PANTHER" id="PTHR22881">
    <property type="entry name" value="BROMODOMAIN CONTAINING PROTEIN"/>
    <property type="match status" value="1"/>
</dbReference>
<feature type="region of interest" description="Disordered" evidence="3">
    <location>
        <begin position="106"/>
        <end position="173"/>
    </location>
</feature>
<reference evidence="5" key="1">
    <citation type="submission" date="2023-05" db="EMBL/GenBank/DDBJ databases">
        <title>Nepenthes gracilis genome sequencing.</title>
        <authorList>
            <person name="Fukushima K."/>
        </authorList>
    </citation>
    <scope>NUCLEOTIDE SEQUENCE</scope>
    <source>
        <strain evidence="5">SING2019-196</strain>
    </source>
</reference>
<evidence type="ECO:0000313" key="6">
    <source>
        <dbReference type="Proteomes" id="UP001279734"/>
    </source>
</evidence>
<evidence type="ECO:0000259" key="4">
    <source>
        <dbReference type="PROSITE" id="PS50014"/>
    </source>
</evidence>
<feature type="compositionally biased region" description="Low complexity" evidence="3">
    <location>
        <begin position="32"/>
        <end position="45"/>
    </location>
</feature>
<comment type="caution">
    <text evidence="5">The sequence shown here is derived from an EMBL/GenBank/DDBJ whole genome shotgun (WGS) entry which is preliminary data.</text>
</comment>
<feature type="compositionally biased region" description="Low complexity" evidence="3">
    <location>
        <begin position="106"/>
        <end position="120"/>
    </location>
</feature>
<dbReference type="EMBL" id="BSYO01000026">
    <property type="protein sequence ID" value="GMH23635.1"/>
    <property type="molecule type" value="Genomic_DNA"/>
</dbReference>
<protein>
    <recommendedName>
        <fullName evidence="4">Bromo domain-containing protein</fullName>
    </recommendedName>
</protein>
<dbReference type="InterPro" id="IPR051831">
    <property type="entry name" value="Bromodomain_contain_prot"/>
</dbReference>
<dbReference type="PANTHER" id="PTHR22881:SF27">
    <property type="entry name" value="BROMODOMAIN CONTAINING 7_9"/>
    <property type="match status" value="1"/>
</dbReference>
<feature type="region of interest" description="Disordered" evidence="3">
    <location>
        <begin position="1"/>
        <end position="91"/>
    </location>
</feature>
<keyword evidence="1 2" id="KW-0103">Bromodomain</keyword>
<keyword evidence="6" id="KW-1185">Reference proteome</keyword>
<feature type="compositionally biased region" description="Basic and acidic residues" evidence="3">
    <location>
        <begin position="144"/>
        <end position="154"/>
    </location>
</feature>
<feature type="region of interest" description="Disordered" evidence="3">
    <location>
        <begin position="624"/>
        <end position="654"/>
    </location>
</feature>
<accession>A0AAD3T649</accession>
<evidence type="ECO:0000256" key="1">
    <source>
        <dbReference type="ARBA" id="ARBA00023117"/>
    </source>
</evidence>
<sequence length="654" mass="71275">MGKEVEKKKKKGRPSLLDLQKRSLRQQEEEQQQQQLRQQQQQLLLKSRKNQNPNPNSTTHLRRSARRNPNPELTFPASDAADDVEEQFSGKRKEKELKLVLNVTNSSLNSGSLNSDSESNAEGDNSADTIHRKRKFDTIGDGSGHQKDEMDHKPSHTANIHQGVNKSDDGPSTPLPDKKLLLFILDRLQKKDTYGVFAEPVDPEELPDYHEVIEHPMDFSTIRKKLANGSYTNLEQFENDVFLLCSNAIQYNSPDTIYFRQARSIQEMAKKNFSNLRQGGDENEAEPKIVRRGRPPTKKKKPVGRPPLECANSELPRATLAASGENSNLPNNDLRKPIPLAKYGLAESPRPSCLGVCLGEAERYARTDEITGSALKGISMKHGKKQIILDETKRSTYVRSCGSACRQEPSIMTIFNVERKQLIPVGLHFEHGYARSLVLFAATLGPVAWKVASKKIERCLPGGVKFGPGWLGENEAAAVATQRLPLQSSSAVVASHRSPPLHLTAYGNPLAAATLSSGGKSSDNAQGNGFSRKPPTPSGAVIAAATTVATSPVVANSSPGPSLHSKEAIEGFSTPAALNGSNDDVGPSRPGPDFLIPQNFPFRPCLNGLNGTLWSDSPAQMGKPIGFSQLASGSKVSNTENNSHSEHSKASAKF</sequence>
<feature type="compositionally biased region" description="Polar residues" evidence="3">
    <location>
        <begin position="50"/>
        <end position="59"/>
    </location>
</feature>
<feature type="compositionally biased region" description="Basic residues" evidence="3">
    <location>
        <begin position="290"/>
        <end position="303"/>
    </location>
</feature>
<dbReference type="Pfam" id="PF00439">
    <property type="entry name" value="Bromodomain"/>
    <property type="match status" value="1"/>
</dbReference>
<feature type="compositionally biased region" description="Polar residues" evidence="3">
    <location>
        <begin position="156"/>
        <end position="165"/>
    </location>
</feature>
<dbReference type="AlphaFoldDB" id="A0AAD3T649"/>
<name>A0AAD3T649_NEPGR</name>
<dbReference type="InterPro" id="IPR036427">
    <property type="entry name" value="Bromodomain-like_sf"/>
</dbReference>
<dbReference type="PROSITE" id="PS50014">
    <property type="entry name" value="BROMODOMAIN_2"/>
    <property type="match status" value="1"/>
</dbReference>
<dbReference type="PROSITE" id="PS00633">
    <property type="entry name" value="BROMODOMAIN_1"/>
    <property type="match status" value="1"/>
</dbReference>
<evidence type="ECO:0000256" key="3">
    <source>
        <dbReference type="SAM" id="MobiDB-lite"/>
    </source>
</evidence>